<dbReference type="SUPFAM" id="SSF57850">
    <property type="entry name" value="RING/U-box"/>
    <property type="match status" value="1"/>
</dbReference>
<proteinExistence type="predicted"/>
<name>A0A7S0XLU8_9STRA</name>
<evidence type="ECO:0000313" key="4">
    <source>
        <dbReference type="EMBL" id="CAD8730668.1"/>
    </source>
</evidence>
<keyword evidence="1" id="KW-0863">Zinc-finger</keyword>
<keyword evidence="2" id="KW-0472">Membrane</keyword>
<feature type="domain" description="RING-type" evidence="3">
    <location>
        <begin position="133"/>
        <end position="181"/>
    </location>
</feature>
<dbReference type="PANTHER" id="PTHR22765">
    <property type="entry name" value="RING FINGER AND PROTEASE ASSOCIATED DOMAIN-CONTAINING"/>
    <property type="match status" value="1"/>
</dbReference>
<feature type="transmembrane region" description="Helical" evidence="2">
    <location>
        <begin position="33"/>
        <end position="50"/>
    </location>
</feature>
<keyword evidence="2" id="KW-1133">Transmembrane helix</keyword>
<dbReference type="SMART" id="SM00184">
    <property type="entry name" value="RING"/>
    <property type="match status" value="1"/>
</dbReference>
<keyword evidence="1" id="KW-0862">Zinc</keyword>
<organism evidence="4">
    <name type="scientific">Chrysocystis fragilis</name>
    <dbReference type="NCBI Taxonomy" id="1411660"/>
    <lineage>
        <taxon>Eukaryota</taxon>
        <taxon>Sar</taxon>
        <taxon>Stramenopiles</taxon>
        <taxon>Ochrophyta</taxon>
        <taxon>Pelagophyceae</taxon>
        <taxon>Sarcinochrysidales</taxon>
        <taxon>Chrysocystaceae</taxon>
        <taxon>Chrysocystis</taxon>
    </lineage>
</organism>
<feature type="transmembrane region" description="Helical" evidence="2">
    <location>
        <begin position="9"/>
        <end position="27"/>
    </location>
</feature>
<dbReference type="AlphaFoldDB" id="A0A7S0XLU8"/>
<dbReference type="InterPro" id="IPR013083">
    <property type="entry name" value="Znf_RING/FYVE/PHD"/>
</dbReference>
<dbReference type="GO" id="GO:0061630">
    <property type="term" value="F:ubiquitin protein ligase activity"/>
    <property type="evidence" value="ECO:0007669"/>
    <property type="project" value="TreeGrafter"/>
</dbReference>
<dbReference type="PANTHER" id="PTHR22765:SF411">
    <property type="entry name" value="OS02G0248440 PROTEIN"/>
    <property type="match status" value="1"/>
</dbReference>
<reference evidence="4" key="1">
    <citation type="submission" date="2021-01" db="EMBL/GenBank/DDBJ databases">
        <authorList>
            <person name="Corre E."/>
            <person name="Pelletier E."/>
            <person name="Niang G."/>
            <person name="Scheremetjew M."/>
            <person name="Finn R."/>
            <person name="Kale V."/>
            <person name="Holt S."/>
            <person name="Cochrane G."/>
            <person name="Meng A."/>
            <person name="Brown T."/>
            <person name="Cohen L."/>
        </authorList>
    </citation>
    <scope>NUCLEOTIDE SEQUENCE</scope>
    <source>
        <strain evidence="4">CCMP3189</strain>
    </source>
</reference>
<dbReference type="EMBL" id="HBFH01000480">
    <property type="protein sequence ID" value="CAD8730668.1"/>
    <property type="molecule type" value="Transcribed_RNA"/>
</dbReference>
<dbReference type="Gene3D" id="3.30.40.10">
    <property type="entry name" value="Zinc/RING finger domain, C3HC4 (zinc finger)"/>
    <property type="match status" value="1"/>
</dbReference>
<dbReference type="Pfam" id="PF13639">
    <property type="entry name" value="zf-RING_2"/>
    <property type="match status" value="1"/>
</dbReference>
<dbReference type="GO" id="GO:0008270">
    <property type="term" value="F:zinc ion binding"/>
    <property type="evidence" value="ECO:0007669"/>
    <property type="project" value="UniProtKB-KW"/>
</dbReference>
<protein>
    <recommendedName>
        <fullName evidence="3">RING-type domain-containing protein</fullName>
    </recommendedName>
</protein>
<evidence type="ECO:0000256" key="2">
    <source>
        <dbReference type="SAM" id="Phobius"/>
    </source>
</evidence>
<dbReference type="GO" id="GO:0006511">
    <property type="term" value="P:ubiquitin-dependent protein catabolic process"/>
    <property type="evidence" value="ECO:0007669"/>
    <property type="project" value="TreeGrafter"/>
</dbReference>
<keyword evidence="1" id="KW-0479">Metal-binding</keyword>
<dbReference type="PROSITE" id="PS50089">
    <property type="entry name" value="ZF_RING_2"/>
    <property type="match status" value="1"/>
</dbReference>
<keyword evidence="2" id="KW-0812">Transmembrane</keyword>
<sequence>MFVFYTSGGGARGAVFSIGVSLGLMVINKVPPNVLAVTAVVVAVLATLVWREAFATAWSRLLRFIQSEGEARPGTSTHLDAVLARLRTMPTEKWKPAKELSIRDLRQRVRSTENFLERSELEKAYAEAFNDVCPICAEAWAPGDVYRRLERCGHHFHIECIDRWAMTSADKGRTPLCPLCKSTF</sequence>
<accession>A0A7S0XLU8</accession>
<dbReference type="InterPro" id="IPR051826">
    <property type="entry name" value="E3_ubiquitin-ligase_domain"/>
</dbReference>
<dbReference type="InterPro" id="IPR001841">
    <property type="entry name" value="Znf_RING"/>
</dbReference>
<evidence type="ECO:0000259" key="3">
    <source>
        <dbReference type="PROSITE" id="PS50089"/>
    </source>
</evidence>
<evidence type="ECO:0000256" key="1">
    <source>
        <dbReference type="PROSITE-ProRule" id="PRU00175"/>
    </source>
</evidence>
<gene>
    <name evidence="4" type="ORF">CFRA1165_LOCUS357</name>
</gene>